<dbReference type="Proteomes" id="UP000516173">
    <property type="component" value="Chromosome"/>
</dbReference>
<organism evidence="1 2">
    <name type="scientific">Nocardia wallacei</name>
    <dbReference type="NCBI Taxonomy" id="480035"/>
    <lineage>
        <taxon>Bacteria</taxon>
        <taxon>Bacillati</taxon>
        <taxon>Actinomycetota</taxon>
        <taxon>Actinomycetes</taxon>
        <taxon>Mycobacteriales</taxon>
        <taxon>Nocardiaceae</taxon>
        <taxon>Nocardia</taxon>
    </lineage>
</organism>
<proteinExistence type="predicted"/>
<dbReference type="GeneID" id="80351286"/>
<sequence>MSLEDEWPGVAERFAKELAADLPQLRLDFTPVSLDRLESEVLRRFSDPAQLAGTETRPFVDRAAAYFGEVMCRGWGGWGWSPAWEWEASSPWEGDDRPEINPRRDLLYASSRSIDGFVPWDVIAEAVAIRSGSELFSRYNEWDDAAMEIAGEEEMA</sequence>
<dbReference type="AlphaFoldDB" id="A0A7G1KVC5"/>
<reference evidence="1 2" key="1">
    <citation type="submission" date="2020-08" db="EMBL/GenBank/DDBJ databases">
        <title>Genome Sequencing of Nocardia wallacei strain FMUON74 and assembly.</title>
        <authorList>
            <person name="Toyokawa M."/>
            <person name="Uesaka K."/>
        </authorList>
    </citation>
    <scope>NUCLEOTIDE SEQUENCE [LARGE SCALE GENOMIC DNA]</scope>
    <source>
        <strain evidence="1 2">FMUON74</strain>
    </source>
</reference>
<keyword evidence="2" id="KW-1185">Reference proteome</keyword>
<accession>A0A7G1KVC5</accession>
<protein>
    <submittedName>
        <fullName evidence="1">Uncharacterized protein</fullName>
    </submittedName>
</protein>
<dbReference type="RefSeq" id="WP_187685775.1">
    <property type="nucleotide sequence ID" value="NZ_AP023396.1"/>
</dbReference>
<dbReference type="KEGG" id="nwl:NWFMUON74_69090"/>
<dbReference type="EMBL" id="AP023396">
    <property type="protein sequence ID" value="BCK59137.1"/>
    <property type="molecule type" value="Genomic_DNA"/>
</dbReference>
<gene>
    <name evidence="1" type="ORF">NWFMUON74_69090</name>
</gene>
<evidence type="ECO:0000313" key="2">
    <source>
        <dbReference type="Proteomes" id="UP000516173"/>
    </source>
</evidence>
<name>A0A7G1KVC5_9NOCA</name>
<evidence type="ECO:0000313" key="1">
    <source>
        <dbReference type="EMBL" id="BCK59137.1"/>
    </source>
</evidence>